<dbReference type="Pfam" id="PF00069">
    <property type="entry name" value="Pkinase"/>
    <property type="match status" value="1"/>
</dbReference>
<feature type="compositionally biased region" description="Basic and acidic residues" evidence="1">
    <location>
        <begin position="383"/>
        <end position="394"/>
    </location>
</feature>
<name>A0ABR2HEY0_9EUKA</name>
<dbReference type="InterPro" id="IPR008271">
    <property type="entry name" value="Ser/Thr_kinase_AS"/>
</dbReference>
<evidence type="ECO:0000313" key="3">
    <source>
        <dbReference type="EMBL" id="KAK8845982.1"/>
    </source>
</evidence>
<reference evidence="3 4" key="1">
    <citation type="submission" date="2024-04" db="EMBL/GenBank/DDBJ databases">
        <title>Tritrichomonas musculus Genome.</title>
        <authorList>
            <person name="Alves-Ferreira E."/>
            <person name="Grigg M."/>
            <person name="Lorenzi H."/>
            <person name="Galac M."/>
        </authorList>
    </citation>
    <scope>NUCLEOTIDE SEQUENCE [LARGE SCALE GENOMIC DNA]</scope>
    <source>
        <strain evidence="3 4">EAF2021</strain>
    </source>
</reference>
<accession>A0ABR2HEY0</accession>
<dbReference type="Proteomes" id="UP001470230">
    <property type="component" value="Unassembled WGS sequence"/>
</dbReference>
<proteinExistence type="predicted"/>
<dbReference type="PROSITE" id="PS50011">
    <property type="entry name" value="PROTEIN_KINASE_DOM"/>
    <property type="match status" value="1"/>
</dbReference>
<feature type="compositionally biased region" description="Basic and acidic residues" evidence="1">
    <location>
        <begin position="359"/>
        <end position="368"/>
    </location>
</feature>
<feature type="domain" description="Protein kinase" evidence="2">
    <location>
        <begin position="13"/>
        <end position="292"/>
    </location>
</feature>
<dbReference type="InterPro" id="IPR045269">
    <property type="entry name" value="Atg1-like"/>
</dbReference>
<dbReference type="InterPro" id="IPR000719">
    <property type="entry name" value="Prot_kinase_dom"/>
</dbReference>
<keyword evidence="4" id="KW-1185">Reference proteome</keyword>
<dbReference type="SMART" id="SM00220">
    <property type="entry name" value="S_TKc"/>
    <property type="match status" value="1"/>
</dbReference>
<evidence type="ECO:0000256" key="1">
    <source>
        <dbReference type="SAM" id="MobiDB-lite"/>
    </source>
</evidence>
<comment type="caution">
    <text evidence="3">The sequence shown here is derived from an EMBL/GenBank/DDBJ whole genome shotgun (WGS) entry which is preliminary data.</text>
</comment>
<dbReference type="InterPro" id="IPR011009">
    <property type="entry name" value="Kinase-like_dom_sf"/>
</dbReference>
<sequence>MTDKRFPEKIGKFVLQKKIGEGAFSYVYLAEEKRHHHNIKDQATDLKEKKKHSSHSHHKEETKYAVCKIMPRKQNVKKLTPARFDQEIKAQQLMHHPNIVQLIDIQKDSDYYYVFLEYCSGGDLFDYIYTRDKLSENQSAVFIKQILNGLKYIHSLNVAHCDLKPENILLDNSCIPKISDFGSAKILDRNGLINTSYGSPSYASPESLSGDPYDPKKSDIWACGVILYAMTTGLCPWSKKNGQIELNNQIKNGKYTIPSFLSHDCADLIQRLMTVDYKKRISIEEALNHPFLTHVKIPLTKFQFKFISLRKIDHFLGIDRNNKIDKMIKNLSIQKNSDTDSKFDTNFAKVENNIQNDQNKTHKGDGKKLPPLPPKARSRKEAKKIEKRNNKTDIKNLPTRRSEQCNYKILY</sequence>
<dbReference type="PROSITE" id="PS00108">
    <property type="entry name" value="PROTEIN_KINASE_ST"/>
    <property type="match status" value="1"/>
</dbReference>
<gene>
    <name evidence="3" type="ORF">M9Y10_020920</name>
</gene>
<protein>
    <recommendedName>
        <fullName evidence="2">Protein kinase domain-containing protein</fullName>
    </recommendedName>
</protein>
<organism evidence="3 4">
    <name type="scientific">Tritrichomonas musculus</name>
    <dbReference type="NCBI Taxonomy" id="1915356"/>
    <lineage>
        <taxon>Eukaryota</taxon>
        <taxon>Metamonada</taxon>
        <taxon>Parabasalia</taxon>
        <taxon>Tritrichomonadida</taxon>
        <taxon>Tritrichomonadidae</taxon>
        <taxon>Tritrichomonas</taxon>
    </lineage>
</organism>
<evidence type="ECO:0000259" key="2">
    <source>
        <dbReference type="PROSITE" id="PS50011"/>
    </source>
</evidence>
<feature type="region of interest" description="Disordered" evidence="1">
    <location>
        <begin position="355"/>
        <end position="398"/>
    </location>
</feature>
<dbReference type="SUPFAM" id="SSF56112">
    <property type="entry name" value="Protein kinase-like (PK-like)"/>
    <property type="match status" value="1"/>
</dbReference>
<dbReference type="EMBL" id="JAPFFF010000030">
    <property type="protein sequence ID" value="KAK8845982.1"/>
    <property type="molecule type" value="Genomic_DNA"/>
</dbReference>
<dbReference type="Gene3D" id="1.10.510.10">
    <property type="entry name" value="Transferase(Phosphotransferase) domain 1"/>
    <property type="match status" value="1"/>
</dbReference>
<evidence type="ECO:0000313" key="4">
    <source>
        <dbReference type="Proteomes" id="UP001470230"/>
    </source>
</evidence>
<dbReference type="PANTHER" id="PTHR24348">
    <property type="entry name" value="SERINE/THREONINE-PROTEIN KINASE UNC-51-RELATED"/>
    <property type="match status" value="1"/>
</dbReference>